<dbReference type="SUPFAM" id="SSF53335">
    <property type="entry name" value="S-adenosyl-L-methionine-dependent methyltransferases"/>
    <property type="match status" value="1"/>
</dbReference>
<dbReference type="Pfam" id="PF08241">
    <property type="entry name" value="Methyltransf_11"/>
    <property type="match status" value="1"/>
</dbReference>
<keyword evidence="2" id="KW-0489">Methyltransferase</keyword>
<name>A0A1G1ZYQ0_9BACT</name>
<evidence type="ECO:0000313" key="5">
    <source>
        <dbReference type="EMBL" id="OGY68890.1"/>
    </source>
</evidence>
<evidence type="ECO:0000256" key="2">
    <source>
        <dbReference type="ARBA" id="ARBA00022603"/>
    </source>
</evidence>
<evidence type="ECO:0000313" key="6">
    <source>
        <dbReference type="Proteomes" id="UP000176611"/>
    </source>
</evidence>
<dbReference type="PANTHER" id="PTHR44942">
    <property type="entry name" value="METHYLTRANSF_11 DOMAIN-CONTAINING PROTEIN"/>
    <property type="match status" value="1"/>
</dbReference>
<reference evidence="5 6" key="1">
    <citation type="journal article" date="2016" name="Nat. Commun.">
        <title>Thousands of microbial genomes shed light on interconnected biogeochemical processes in an aquifer system.</title>
        <authorList>
            <person name="Anantharaman K."/>
            <person name="Brown C.T."/>
            <person name="Hug L.A."/>
            <person name="Sharon I."/>
            <person name="Castelle C.J."/>
            <person name="Probst A.J."/>
            <person name="Thomas B.C."/>
            <person name="Singh A."/>
            <person name="Wilkins M.J."/>
            <person name="Karaoz U."/>
            <person name="Brodie E.L."/>
            <person name="Williams K.H."/>
            <person name="Hubbard S.S."/>
            <person name="Banfield J.F."/>
        </authorList>
    </citation>
    <scope>NUCLEOTIDE SEQUENCE [LARGE SCALE GENOMIC DNA]</scope>
</reference>
<organism evidence="5 6">
    <name type="scientific">Candidatus Harrisonbacteria bacterium RIFOXYD1_FULL_40_9</name>
    <dbReference type="NCBI Taxonomy" id="1798412"/>
    <lineage>
        <taxon>Bacteria</taxon>
        <taxon>Candidatus Harrisoniibacteriota</taxon>
    </lineage>
</organism>
<dbReference type="Proteomes" id="UP000176611">
    <property type="component" value="Unassembled WGS sequence"/>
</dbReference>
<comment type="caution">
    <text evidence="5">The sequence shown here is derived from an EMBL/GenBank/DDBJ whole genome shotgun (WGS) entry which is preliminary data.</text>
</comment>
<comment type="similarity">
    <text evidence="1">Belongs to the methyltransferase superfamily.</text>
</comment>
<dbReference type="GO" id="GO:0008757">
    <property type="term" value="F:S-adenosylmethionine-dependent methyltransferase activity"/>
    <property type="evidence" value="ECO:0007669"/>
    <property type="project" value="InterPro"/>
</dbReference>
<dbReference type="PANTHER" id="PTHR44942:SF4">
    <property type="entry name" value="METHYLTRANSFERASE TYPE 11 DOMAIN-CONTAINING PROTEIN"/>
    <property type="match status" value="1"/>
</dbReference>
<accession>A0A1G1ZYQ0</accession>
<dbReference type="InterPro" id="IPR051052">
    <property type="entry name" value="Diverse_substrate_MTase"/>
</dbReference>
<evidence type="ECO:0000256" key="3">
    <source>
        <dbReference type="ARBA" id="ARBA00022679"/>
    </source>
</evidence>
<protein>
    <recommendedName>
        <fullName evidence="4">Methyltransferase type 11 domain-containing protein</fullName>
    </recommendedName>
</protein>
<feature type="domain" description="Methyltransferase type 11" evidence="4">
    <location>
        <begin position="39"/>
        <end position="129"/>
    </location>
</feature>
<gene>
    <name evidence="5" type="ORF">A2586_00025</name>
</gene>
<dbReference type="InterPro" id="IPR029063">
    <property type="entry name" value="SAM-dependent_MTases_sf"/>
</dbReference>
<dbReference type="Gene3D" id="3.40.50.150">
    <property type="entry name" value="Vaccinia Virus protein VP39"/>
    <property type="match status" value="1"/>
</dbReference>
<keyword evidence="3" id="KW-0808">Transferase</keyword>
<proteinExistence type="inferred from homology"/>
<dbReference type="CDD" id="cd02440">
    <property type="entry name" value="AdoMet_MTases"/>
    <property type="match status" value="1"/>
</dbReference>
<evidence type="ECO:0000259" key="4">
    <source>
        <dbReference type="Pfam" id="PF08241"/>
    </source>
</evidence>
<dbReference type="InterPro" id="IPR013216">
    <property type="entry name" value="Methyltransf_11"/>
</dbReference>
<sequence>MKTFFDVIAPIYEIVHSGAKHTFNNIENLAQFRKEDIVVDVGGGTGRIAQFLVGKVKMITVIDSSEPMIAECKKHSGIMCIQASGDAMPIKEDSVDKVILVDVFHHLRSPENVIQEIKRILKVDGTLIIEEFNPRTWGGRFIMLVEKVLRLGSTFHLPSDLNDIFLRHEFVCKVYESHKKSYYLVAKKVR</sequence>
<evidence type="ECO:0000256" key="1">
    <source>
        <dbReference type="ARBA" id="ARBA00008361"/>
    </source>
</evidence>
<dbReference type="GO" id="GO:0032259">
    <property type="term" value="P:methylation"/>
    <property type="evidence" value="ECO:0007669"/>
    <property type="project" value="UniProtKB-KW"/>
</dbReference>
<dbReference type="EMBL" id="MHJO01000026">
    <property type="protein sequence ID" value="OGY68890.1"/>
    <property type="molecule type" value="Genomic_DNA"/>
</dbReference>
<dbReference type="AlphaFoldDB" id="A0A1G1ZYQ0"/>